<evidence type="ECO:0000313" key="2">
    <source>
        <dbReference type="Proteomes" id="UP001202180"/>
    </source>
</evidence>
<accession>A0ABT0HEI0</accession>
<dbReference type="Gene3D" id="2.60.40.10">
    <property type="entry name" value="Immunoglobulins"/>
    <property type="match status" value="1"/>
</dbReference>
<dbReference type="RefSeq" id="WP_248475358.1">
    <property type="nucleotide sequence ID" value="NZ_JALPRF010000001.1"/>
</dbReference>
<dbReference type="InterPro" id="IPR026444">
    <property type="entry name" value="Secre_tail"/>
</dbReference>
<comment type="caution">
    <text evidence="1">The sequence shown here is derived from an EMBL/GenBank/DDBJ whole genome shotgun (WGS) entry which is preliminary data.</text>
</comment>
<reference evidence="1 2" key="1">
    <citation type="submission" date="2022-04" db="EMBL/GenBank/DDBJ databases">
        <title>Spirosoma sp. strain RP8 genome sequencing and assembly.</title>
        <authorList>
            <person name="Jung Y."/>
        </authorList>
    </citation>
    <scope>NUCLEOTIDE SEQUENCE [LARGE SCALE GENOMIC DNA]</scope>
    <source>
        <strain evidence="1 2">RP8</strain>
    </source>
</reference>
<gene>
    <name evidence="1" type="ORF">M0L20_01790</name>
</gene>
<sequence>MKHKSITLHSTWLISLLALIISCSLRAQSPLQLVEPTYDCYSGFITFNIAGGDESLITFVATGASLTSAGSNTGIVDEKWRIDPSTGPILIRATQSGITVNYSFDVQAQCTSPSFIKSLIPVVISPISDLTAVVGESLIPIDIDDHFTTRSHGYDYRTRFSYTAYGLPPGMVLSTVPGLPPGYAYVTGTPTTEGIYNVLIVATSEQGFNGAYSVGDLFQITVKDNQLPVRPLAFAPPTYDCQTGAFQFITTGGDGSPIEYYAVPGITGWTTNPNQFVDRETRTAADAQPITLRARQSNQEVSYVWDIRAQCPTGNLGNLRLIAPEYDCASGAFTFQTTGGEGSPVEFMAIGITGWTMNPHQFVDKETRTAADAPFIVLRARQNGREFSYEWNIRAVCPLGSYRQGAGSELHSELEVRVLGNPTSSETVQAEVRGAMNQALHVKIIDEQGRLVSQKVVSQASAQERIALPTGTSAGIYLLQVTTPTQQQTVKVIK</sequence>
<organism evidence="1 2">
    <name type="scientific">Spirosoma liriopis</name>
    <dbReference type="NCBI Taxonomy" id="2937440"/>
    <lineage>
        <taxon>Bacteria</taxon>
        <taxon>Pseudomonadati</taxon>
        <taxon>Bacteroidota</taxon>
        <taxon>Cytophagia</taxon>
        <taxon>Cytophagales</taxon>
        <taxon>Cytophagaceae</taxon>
        <taxon>Spirosoma</taxon>
    </lineage>
</organism>
<evidence type="ECO:0000313" key="1">
    <source>
        <dbReference type="EMBL" id="MCK8490562.1"/>
    </source>
</evidence>
<name>A0ABT0HEI0_9BACT</name>
<dbReference type="EMBL" id="JALPRF010000001">
    <property type="protein sequence ID" value="MCK8490562.1"/>
    <property type="molecule type" value="Genomic_DNA"/>
</dbReference>
<proteinExistence type="predicted"/>
<dbReference type="InterPro" id="IPR013783">
    <property type="entry name" value="Ig-like_fold"/>
</dbReference>
<protein>
    <submittedName>
        <fullName evidence="1">T9SS type A sorting domain-containing protein</fullName>
    </submittedName>
</protein>
<dbReference type="Proteomes" id="UP001202180">
    <property type="component" value="Unassembled WGS sequence"/>
</dbReference>
<dbReference type="PROSITE" id="PS51257">
    <property type="entry name" value="PROKAR_LIPOPROTEIN"/>
    <property type="match status" value="1"/>
</dbReference>
<keyword evidence="2" id="KW-1185">Reference proteome</keyword>
<dbReference type="NCBIfam" id="TIGR04183">
    <property type="entry name" value="Por_Secre_tail"/>
    <property type="match status" value="1"/>
</dbReference>